<accession>A0A1I4TLS9</accession>
<name>A0A1I4TLS9_9GAMM</name>
<keyword evidence="6" id="KW-1185">Reference proteome</keyword>
<dbReference type="GO" id="GO:0000976">
    <property type="term" value="F:transcription cis-regulatory region binding"/>
    <property type="evidence" value="ECO:0007669"/>
    <property type="project" value="TreeGrafter"/>
</dbReference>
<dbReference type="EMBL" id="FOUE01000008">
    <property type="protein sequence ID" value="SFM77517.1"/>
    <property type="molecule type" value="Genomic_DNA"/>
</dbReference>
<protein>
    <submittedName>
        <fullName evidence="5">AraC-type DNA-binding protein</fullName>
    </submittedName>
</protein>
<evidence type="ECO:0000256" key="1">
    <source>
        <dbReference type="ARBA" id="ARBA00023015"/>
    </source>
</evidence>
<dbReference type="GO" id="GO:0003700">
    <property type="term" value="F:DNA-binding transcription factor activity"/>
    <property type="evidence" value="ECO:0007669"/>
    <property type="project" value="InterPro"/>
</dbReference>
<keyword evidence="1" id="KW-0805">Transcription regulation</keyword>
<dbReference type="PROSITE" id="PS01124">
    <property type="entry name" value="HTH_ARAC_FAMILY_2"/>
    <property type="match status" value="1"/>
</dbReference>
<evidence type="ECO:0000256" key="3">
    <source>
        <dbReference type="ARBA" id="ARBA00023163"/>
    </source>
</evidence>
<keyword evidence="2 5" id="KW-0238">DNA-binding</keyword>
<proteinExistence type="predicted"/>
<dbReference type="Gene3D" id="1.10.10.60">
    <property type="entry name" value="Homeodomain-like"/>
    <property type="match status" value="1"/>
</dbReference>
<dbReference type="RefSeq" id="WP_092026626.1">
    <property type="nucleotide sequence ID" value="NZ_FOUE01000008.1"/>
</dbReference>
<evidence type="ECO:0000256" key="2">
    <source>
        <dbReference type="ARBA" id="ARBA00023125"/>
    </source>
</evidence>
<dbReference type="InterPro" id="IPR032687">
    <property type="entry name" value="AraC-type_N"/>
</dbReference>
<dbReference type="InterPro" id="IPR018062">
    <property type="entry name" value="HTH_AraC-typ_CS"/>
</dbReference>
<dbReference type="SMART" id="SM00342">
    <property type="entry name" value="HTH_ARAC"/>
    <property type="match status" value="1"/>
</dbReference>
<dbReference type="PANTHER" id="PTHR47894:SF4">
    <property type="entry name" value="HTH-TYPE TRANSCRIPTIONAL REGULATOR GADX"/>
    <property type="match status" value="1"/>
</dbReference>
<dbReference type="PROSITE" id="PS00041">
    <property type="entry name" value="HTH_ARAC_FAMILY_1"/>
    <property type="match status" value="1"/>
</dbReference>
<dbReference type="STRING" id="488535.SAMN04487963_3651"/>
<dbReference type="GO" id="GO:0009893">
    <property type="term" value="P:positive regulation of metabolic process"/>
    <property type="evidence" value="ECO:0007669"/>
    <property type="project" value="UniProtKB-ARBA"/>
</dbReference>
<dbReference type="InterPro" id="IPR018060">
    <property type="entry name" value="HTH_AraC"/>
</dbReference>
<keyword evidence="3" id="KW-0804">Transcription</keyword>
<evidence type="ECO:0000259" key="4">
    <source>
        <dbReference type="PROSITE" id="PS01124"/>
    </source>
</evidence>
<dbReference type="AlphaFoldDB" id="A0A1I4TLS9"/>
<sequence>MLLRLSSALIGFSELAQQLGANPAELCARAGLDPGYLHTTNQFIRCEAFNRLLEVAAQASGREDFGLLLGREINLAVMGPTGFIIQHAGSVMEALNGLRRYNHLHDQGTLVQLTTDHGKAYFSSRNLAASDEAFQVTDRAAGLGMAVMRMLGGPDWSPDKVLFRHRAPADTGLYQKVFGCPVLFGQEENALVFDADFLDAPMTQESNSYTNQIVQDYIRRLEGQAPRDLISKVRLLIQQLLGTNGCSLVKIADSLRVSKRSLQRHLNQQGTSFSELVESVRIDMAQQYLTETSMSLTQLAELLGYTETSNFSRAFKRRVGLAPLAWKKAASAGEVSGR</sequence>
<dbReference type="Proteomes" id="UP000198519">
    <property type="component" value="Unassembled WGS sequence"/>
</dbReference>
<dbReference type="InterPro" id="IPR009057">
    <property type="entry name" value="Homeodomain-like_sf"/>
</dbReference>
<organism evidence="5 6">
    <name type="scientific">Marinobacter zhejiangensis</name>
    <dbReference type="NCBI Taxonomy" id="488535"/>
    <lineage>
        <taxon>Bacteria</taxon>
        <taxon>Pseudomonadati</taxon>
        <taxon>Pseudomonadota</taxon>
        <taxon>Gammaproteobacteria</taxon>
        <taxon>Pseudomonadales</taxon>
        <taxon>Marinobacteraceae</taxon>
        <taxon>Marinobacter</taxon>
    </lineage>
</organism>
<feature type="domain" description="HTH araC/xylS-type" evidence="4">
    <location>
        <begin position="231"/>
        <end position="329"/>
    </location>
</feature>
<dbReference type="SUPFAM" id="SSF46689">
    <property type="entry name" value="Homeodomain-like"/>
    <property type="match status" value="1"/>
</dbReference>
<dbReference type="OrthoDB" id="6816069at2"/>
<evidence type="ECO:0000313" key="6">
    <source>
        <dbReference type="Proteomes" id="UP000198519"/>
    </source>
</evidence>
<evidence type="ECO:0000313" key="5">
    <source>
        <dbReference type="EMBL" id="SFM77517.1"/>
    </source>
</evidence>
<dbReference type="Pfam" id="PF12625">
    <property type="entry name" value="Arabinose_bd"/>
    <property type="match status" value="1"/>
</dbReference>
<reference evidence="6" key="1">
    <citation type="submission" date="2016-10" db="EMBL/GenBank/DDBJ databases">
        <authorList>
            <person name="Varghese N."/>
            <person name="Submissions S."/>
        </authorList>
    </citation>
    <scope>NUCLEOTIDE SEQUENCE [LARGE SCALE GENOMIC DNA]</scope>
    <source>
        <strain evidence="6">CGMCC 1.7061</strain>
    </source>
</reference>
<dbReference type="GO" id="GO:0005829">
    <property type="term" value="C:cytosol"/>
    <property type="evidence" value="ECO:0007669"/>
    <property type="project" value="TreeGrafter"/>
</dbReference>
<gene>
    <name evidence="5" type="ORF">SAMN04487963_3651</name>
</gene>
<dbReference type="PANTHER" id="PTHR47894">
    <property type="entry name" value="HTH-TYPE TRANSCRIPTIONAL REGULATOR GADX"/>
    <property type="match status" value="1"/>
</dbReference>
<dbReference type="Pfam" id="PF12833">
    <property type="entry name" value="HTH_18"/>
    <property type="match status" value="1"/>
</dbReference>